<reference evidence="13 14" key="1">
    <citation type="submission" date="2020-08" db="EMBL/GenBank/DDBJ databases">
        <title>Functional genomics of gut bacteria from endangered species of beetles.</title>
        <authorList>
            <person name="Carlos-Shanley C."/>
        </authorList>
    </citation>
    <scope>NUCLEOTIDE SEQUENCE [LARGE SCALE GENOMIC DNA]</scope>
    <source>
        <strain evidence="13 14">S00202</strain>
    </source>
</reference>
<comment type="similarity">
    <text evidence="2">Belongs to the MoaE family.</text>
</comment>
<gene>
    <name evidence="13" type="ORF">HNP49_000660</name>
</gene>
<sequence length="153" mass="17134">MAIYVQKDPFDPSYCLNTLQKDSGVGALVTFVGYVRDINEGMPVQSMYLEHYPGVTEQALGKIADQAQTQWPLLSVDIYHRVGNMSAGEPIVFVGVCSAHRQAAFDACNFIMDYLKTRAPLWKQEHGPRGSHWVEGRDSDLNAAARWDTLRQS</sequence>
<dbReference type="EMBL" id="JACHLL010000001">
    <property type="protein sequence ID" value="MBB6340510.1"/>
    <property type="molecule type" value="Genomic_DNA"/>
</dbReference>
<dbReference type="Proteomes" id="UP000557193">
    <property type="component" value="Unassembled WGS sequence"/>
</dbReference>
<accession>A0A7X0BPS4</accession>
<evidence type="ECO:0000313" key="14">
    <source>
        <dbReference type="Proteomes" id="UP000557193"/>
    </source>
</evidence>
<evidence type="ECO:0000313" key="13">
    <source>
        <dbReference type="EMBL" id="MBB6340510.1"/>
    </source>
</evidence>
<evidence type="ECO:0000256" key="10">
    <source>
        <dbReference type="ARBA" id="ARBA00030781"/>
    </source>
</evidence>
<name>A0A7X0BPS4_9PSED</name>
<keyword evidence="6" id="KW-0501">Molybdenum cofactor biosynthesis</keyword>
<evidence type="ECO:0000256" key="2">
    <source>
        <dbReference type="ARBA" id="ARBA00005426"/>
    </source>
</evidence>
<keyword evidence="5 13" id="KW-0808">Transferase</keyword>
<dbReference type="GO" id="GO:0006777">
    <property type="term" value="P:Mo-molybdopterin cofactor biosynthetic process"/>
    <property type="evidence" value="ECO:0007669"/>
    <property type="project" value="UniProtKB-KW"/>
</dbReference>
<evidence type="ECO:0000256" key="12">
    <source>
        <dbReference type="ARBA" id="ARBA00049878"/>
    </source>
</evidence>
<evidence type="ECO:0000256" key="5">
    <source>
        <dbReference type="ARBA" id="ARBA00022679"/>
    </source>
</evidence>
<evidence type="ECO:0000256" key="7">
    <source>
        <dbReference type="ARBA" id="ARBA00026066"/>
    </source>
</evidence>
<evidence type="ECO:0000256" key="9">
    <source>
        <dbReference type="ARBA" id="ARBA00030407"/>
    </source>
</evidence>
<dbReference type="InterPro" id="IPR036563">
    <property type="entry name" value="MoaE_sf"/>
</dbReference>
<comment type="catalytic activity">
    <reaction evidence="12">
        <text>2 [molybdopterin-synthase sulfur-carrier protein]-C-terminal-Gly-aminoethanethioate + cyclic pyranopterin phosphate + H2O = molybdopterin + 2 [molybdopterin-synthase sulfur-carrier protein]-C-terminal Gly-Gly + 2 H(+)</text>
        <dbReference type="Rhea" id="RHEA:26333"/>
        <dbReference type="Rhea" id="RHEA-COMP:12202"/>
        <dbReference type="Rhea" id="RHEA-COMP:19907"/>
        <dbReference type="ChEBI" id="CHEBI:15377"/>
        <dbReference type="ChEBI" id="CHEBI:15378"/>
        <dbReference type="ChEBI" id="CHEBI:58698"/>
        <dbReference type="ChEBI" id="CHEBI:59648"/>
        <dbReference type="ChEBI" id="CHEBI:90778"/>
        <dbReference type="ChEBI" id="CHEBI:232372"/>
        <dbReference type="EC" id="2.8.1.12"/>
    </reaction>
</comment>
<dbReference type="Pfam" id="PF02391">
    <property type="entry name" value="MoaE"/>
    <property type="match status" value="1"/>
</dbReference>
<dbReference type="Gene3D" id="3.90.1170.40">
    <property type="entry name" value="Molybdopterin biosynthesis MoaE subunit"/>
    <property type="match status" value="1"/>
</dbReference>
<proteinExistence type="inferred from homology"/>
<comment type="subunit">
    <text evidence="7">Heterotetramer of 2 MoaD subunits and 2 MoaE subunits. Also stable as homodimer. The enzyme changes between these two forms during catalysis.</text>
</comment>
<protein>
    <recommendedName>
        <fullName evidence="4">Molybdopterin synthase catalytic subunit</fullName>
        <ecNumber evidence="3">2.8.1.12</ecNumber>
    </recommendedName>
    <alternativeName>
        <fullName evidence="10">MPT synthase subunit 2</fullName>
    </alternativeName>
    <alternativeName>
        <fullName evidence="8">Molybdenum cofactor biosynthesis protein E</fullName>
    </alternativeName>
    <alternativeName>
        <fullName evidence="9">Molybdopterin-converting factor large subunit</fullName>
    </alternativeName>
    <alternativeName>
        <fullName evidence="11">Molybdopterin-converting factor subunit 2</fullName>
    </alternativeName>
</protein>
<dbReference type="CDD" id="cd00756">
    <property type="entry name" value="MoaE"/>
    <property type="match status" value="1"/>
</dbReference>
<evidence type="ECO:0000256" key="4">
    <source>
        <dbReference type="ARBA" id="ARBA00013858"/>
    </source>
</evidence>
<comment type="caution">
    <text evidence="13">The sequence shown here is derived from an EMBL/GenBank/DDBJ whole genome shotgun (WGS) entry which is preliminary data.</text>
</comment>
<organism evidence="13 14">
    <name type="scientific">Pseudomonas fluvialis</name>
    <dbReference type="NCBI Taxonomy" id="1793966"/>
    <lineage>
        <taxon>Bacteria</taxon>
        <taxon>Pseudomonadati</taxon>
        <taxon>Pseudomonadota</taxon>
        <taxon>Gammaproteobacteria</taxon>
        <taxon>Pseudomonadales</taxon>
        <taxon>Pseudomonadaceae</taxon>
        <taxon>Pseudomonas</taxon>
    </lineage>
</organism>
<dbReference type="UniPathway" id="UPA00344"/>
<dbReference type="PANTHER" id="PTHR23404">
    <property type="entry name" value="MOLYBDOPTERIN SYNTHASE RELATED"/>
    <property type="match status" value="1"/>
</dbReference>
<keyword evidence="14" id="KW-1185">Reference proteome</keyword>
<dbReference type="AlphaFoldDB" id="A0A7X0BPS4"/>
<dbReference type="GO" id="GO:0030366">
    <property type="term" value="F:molybdopterin synthase activity"/>
    <property type="evidence" value="ECO:0007669"/>
    <property type="project" value="UniProtKB-EC"/>
</dbReference>
<dbReference type="SUPFAM" id="SSF54690">
    <property type="entry name" value="Molybdopterin synthase subunit MoaE"/>
    <property type="match status" value="1"/>
</dbReference>
<evidence type="ECO:0000256" key="8">
    <source>
        <dbReference type="ARBA" id="ARBA00029745"/>
    </source>
</evidence>
<dbReference type="RefSeq" id="WP_184680582.1">
    <property type="nucleotide sequence ID" value="NZ_JACHLL010000001.1"/>
</dbReference>
<evidence type="ECO:0000256" key="1">
    <source>
        <dbReference type="ARBA" id="ARBA00005046"/>
    </source>
</evidence>
<dbReference type="InterPro" id="IPR003448">
    <property type="entry name" value="Mopterin_biosynth_MoaE"/>
</dbReference>
<evidence type="ECO:0000256" key="3">
    <source>
        <dbReference type="ARBA" id="ARBA00011950"/>
    </source>
</evidence>
<dbReference type="EC" id="2.8.1.12" evidence="3"/>
<comment type="pathway">
    <text evidence="1">Cofactor biosynthesis; molybdopterin biosynthesis.</text>
</comment>
<evidence type="ECO:0000256" key="6">
    <source>
        <dbReference type="ARBA" id="ARBA00023150"/>
    </source>
</evidence>
<dbReference type="FunFam" id="3.90.1170.40:FF:000001">
    <property type="entry name" value="Molybdopterin synthase catalytic subunit MoaE"/>
    <property type="match status" value="1"/>
</dbReference>
<evidence type="ECO:0000256" key="11">
    <source>
        <dbReference type="ARBA" id="ARBA00032474"/>
    </source>
</evidence>